<evidence type="ECO:0000313" key="1">
    <source>
        <dbReference type="EMBL" id="KAK9673850.1"/>
    </source>
</evidence>
<organism evidence="1 2">
    <name type="scientific">Saponaria officinalis</name>
    <name type="common">Common soapwort</name>
    <name type="synonym">Lychnis saponaria</name>
    <dbReference type="NCBI Taxonomy" id="3572"/>
    <lineage>
        <taxon>Eukaryota</taxon>
        <taxon>Viridiplantae</taxon>
        <taxon>Streptophyta</taxon>
        <taxon>Embryophyta</taxon>
        <taxon>Tracheophyta</taxon>
        <taxon>Spermatophyta</taxon>
        <taxon>Magnoliopsida</taxon>
        <taxon>eudicotyledons</taxon>
        <taxon>Gunneridae</taxon>
        <taxon>Pentapetalae</taxon>
        <taxon>Caryophyllales</taxon>
        <taxon>Caryophyllaceae</taxon>
        <taxon>Caryophylleae</taxon>
        <taxon>Saponaria</taxon>
    </lineage>
</organism>
<reference evidence="1" key="1">
    <citation type="submission" date="2024-03" db="EMBL/GenBank/DDBJ databases">
        <title>WGS assembly of Saponaria officinalis var. Norfolk2.</title>
        <authorList>
            <person name="Jenkins J."/>
            <person name="Shu S."/>
            <person name="Grimwood J."/>
            <person name="Barry K."/>
            <person name="Goodstein D."/>
            <person name="Schmutz J."/>
            <person name="Leebens-Mack J."/>
            <person name="Osbourn A."/>
        </authorList>
    </citation>
    <scope>NUCLEOTIDE SEQUENCE [LARGE SCALE GENOMIC DNA]</scope>
    <source>
        <strain evidence="1">JIC</strain>
    </source>
</reference>
<keyword evidence="2" id="KW-1185">Reference proteome</keyword>
<dbReference type="AlphaFoldDB" id="A0AAW1HCU6"/>
<gene>
    <name evidence="1" type="ORF">RND81_12G193900</name>
</gene>
<dbReference type="Proteomes" id="UP001443914">
    <property type="component" value="Unassembled WGS sequence"/>
</dbReference>
<name>A0AAW1HCU6_SAPOF</name>
<comment type="caution">
    <text evidence="1">The sequence shown here is derived from an EMBL/GenBank/DDBJ whole genome shotgun (WGS) entry which is preliminary data.</text>
</comment>
<proteinExistence type="predicted"/>
<sequence>MMKRKIEFKIKYSNCLYTIAVYNKIEIRTMEMKKDEPGFTKTSFLTNFSKNVVVFFLGNINHGCQSALFWPFGLQFPMPILLWNSPICTSKHGILVLPCQTPAFKSQSSRNCPLNMVRYFNRRFPSFADEFFWQLLQKCDLKCRHRVHVHKVRV</sequence>
<evidence type="ECO:0000313" key="2">
    <source>
        <dbReference type="Proteomes" id="UP001443914"/>
    </source>
</evidence>
<protein>
    <submittedName>
        <fullName evidence="1">Uncharacterized protein</fullName>
    </submittedName>
</protein>
<dbReference type="EMBL" id="JBDFQZ010000012">
    <property type="protein sequence ID" value="KAK9673850.1"/>
    <property type="molecule type" value="Genomic_DNA"/>
</dbReference>
<accession>A0AAW1HCU6</accession>